<reference evidence="2 3" key="1">
    <citation type="journal article" date="1998" name="Science">
        <title>Genome sequence of the nematode C. elegans: a platform for investigating biology.</title>
        <authorList>
            <consortium name="The C. elegans sequencing consortium"/>
            <person name="Sulson J.E."/>
            <person name="Waterston R."/>
        </authorList>
    </citation>
    <scope>NUCLEOTIDE SEQUENCE [LARGE SCALE GENOMIC DNA]</scope>
    <source>
        <strain evidence="2 3">Bristol N2</strain>
    </source>
</reference>
<dbReference type="EMBL" id="BX284601">
    <property type="protein sequence ID" value="CAB62797.1"/>
    <property type="molecule type" value="Genomic_DNA"/>
</dbReference>
<organism evidence="2 3">
    <name type="scientific">Caenorhabditis elegans</name>
    <dbReference type="NCBI Taxonomy" id="6239"/>
    <lineage>
        <taxon>Eukaryota</taxon>
        <taxon>Metazoa</taxon>
        <taxon>Ecdysozoa</taxon>
        <taxon>Nematoda</taxon>
        <taxon>Chromadorea</taxon>
        <taxon>Rhabditida</taxon>
        <taxon>Rhabditina</taxon>
        <taxon>Rhabditomorpha</taxon>
        <taxon>Rhabditoidea</taxon>
        <taxon>Rhabditidae</taxon>
        <taxon>Peloderinae</taxon>
        <taxon>Caenorhabditis</taxon>
    </lineage>
</organism>
<feature type="transmembrane region" description="Helical" evidence="1">
    <location>
        <begin position="7"/>
        <end position="28"/>
    </location>
</feature>
<evidence type="ECO:0000313" key="2">
    <source>
        <dbReference type="EMBL" id="CAB62797.1"/>
    </source>
</evidence>
<dbReference type="Proteomes" id="UP000001940">
    <property type="component" value="Chromosome I"/>
</dbReference>
<keyword evidence="1" id="KW-1133">Transmembrane helix</keyword>
<feature type="transmembrane region" description="Helical" evidence="1">
    <location>
        <begin position="71"/>
        <end position="95"/>
    </location>
</feature>
<dbReference type="FunCoup" id="Q9U3R9">
    <property type="interactions" value="1530"/>
</dbReference>
<dbReference type="AGR" id="WB:WBGene00007301"/>
<dbReference type="RefSeq" id="NP_492579.1">
    <property type="nucleotide sequence ID" value="NM_060178.4"/>
</dbReference>
<proteinExistence type="predicted"/>
<dbReference type="HOGENOM" id="CLU_1349977_0_0_1"/>
<keyword evidence="1" id="KW-0472">Membrane</keyword>
<dbReference type="OrthoDB" id="5814248at2759"/>
<dbReference type="eggNOG" id="ENOG502TH9H">
    <property type="taxonomic scope" value="Eukaryota"/>
</dbReference>
<dbReference type="InParanoid" id="Q9U3R9"/>
<keyword evidence="1" id="KW-0812">Transmembrane</keyword>
<dbReference type="KEGG" id="cel:CELE_C04F12.7"/>
<keyword evidence="3" id="KW-1185">Reference proteome</keyword>
<evidence type="ECO:0000313" key="4">
    <source>
        <dbReference type="WormBase" id="C04F12.7"/>
    </source>
</evidence>
<sequence>MGCLSSIEAPLCAVITVIFLVSGLYSTAYKVAGSKTVLDETALDTKDMLMTALALMSLIGLCSTRRAFGVFTLLFMMHAFVFSAFHLAHTIALFIKSFDSPCQYLKTPSTGTLNSDICHAVNGVTLVCAVISMIATALASMAVFIRLTTVVVKISDKRVMATSRSFDNSMPQLISRKSIESEKEEDCLETPRRKMGQADIFV</sequence>
<feature type="transmembrane region" description="Helical" evidence="1">
    <location>
        <begin position="123"/>
        <end position="145"/>
    </location>
</feature>
<dbReference type="WormBase" id="C04F12.7">
    <property type="protein sequence ID" value="CE19680"/>
    <property type="gene ID" value="WBGene00007301"/>
</dbReference>
<dbReference type="CTD" id="172819"/>
<dbReference type="GeneID" id="172819"/>
<feature type="transmembrane region" description="Helical" evidence="1">
    <location>
        <begin position="48"/>
        <end position="64"/>
    </location>
</feature>
<dbReference type="STRING" id="6239.C04F12.7.1"/>
<dbReference type="Bgee" id="WBGene00007301">
    <property type="expression patterns" value="Expressed in adult organism and 2 other cell types or tissues"/>
</dbReference>
<dbReference type="PaxDb" id="6239-C04F12.7"/>
<dbReference type="OMA" id="FDEPCRF"/>
<protein>
    <submittedName>
        <fullName evidence="2">Membrane-associated protein</fullName>
    </submittedName>
</protein>
<gene>
    <name evidence="2 4" type="ORF">C04F12.7</name>
    <name evidence="2" type="ORF">CELE_C04F12.7</name>
</gene>
<name>Q9U3R9_CAEEL</name>
<dbReference type="UCSC" id="C04F12.7">
    <property type="organism name" value="c. elegans"/>
</dbReference>
<dbReference type="AlphaFoldDB" id="Q9U3R9"/>
<evidence type="ECO:0000256" key="1">
    <source>
        <dbReference type="SAM" id="Phobius"/>
    </source>
</evidence>
<accession>Q9U3R9</accession>
<evidence type="ECO:0000313" key="3">
    <source>
        <dbReference type="Proteomes" id="UP000001940"/>
    </source>
</evidence>